<dbReference type="SMART" id="SM00823">
    <property type="entry name" value="PKS_PP"/>
    <property type="match status" value="2"/>
</dbReference>
<dbReference type="Gene3D" id="3.30.300.30">
    <property type="match status" value="1"/>
</dbReference>
<dbReference type="InterPro" id="IPR000873">
    <property type="entry name" value="AMP-dep_synth/lig_dom"/>
</dbReference>
<dbReference type="InterPro" id="IPR023213">
    <property type="entry name" value="CAT-like_dom_sf"/>
</dbReference>
<comment type="cofactor">
    <cofactor evidence="1">
        <name>pantetheine 4'-phosphate</name>
        <dbReference type="ChEBI" id="CHEBI:47942"/>
    </cofactor>
</comment>
<dbReference type="PANTHER" id="PTHR45527">
    <property type="entry name" value="NONRIBOSOMAL PEPTIDE SYNTHETASE"/>
    <property type="match status" value="1"/>
</dbReference>
<dbReference type="InterPro" id="IPR036736">
    <property type="entry name" value="ACP-like_sf"/>
</dbReference>
<dbReference type="PROSITE" id="PS00012">
    <property type="entry name" value="PHOSPHOPANTETHEINE"/>
    <property type="match status" value="2"/>
</dbReference>
<dbReference type="AlphaFoldDB" id="A0A1G7FM63"/>
<proteinExistence type="inferred from homology"/>
<gene>
    <name evidence="6" type="ORF">SAMN05192589_1352</name>
</gene>
<evidence type="ECO:0000256" key="4">
    <source>
        <dbReference type="ARBA" id="ARBA00022553"/>
    </source>
</evidence>
<dbReference type="FunFam" id="3.40.50.980:FF:000001">
    <property type="entry name" value="Non-ribosomal peptide synthetase"/>
    <property type="match status" value="1"/>
</dbReference>
<dbReference type="InterPro" id="IPR045851">
    <property type="entry name" value="AMP-bd_C_sf"/>
</dbReference>
<dbReference type="EMBL" id="FMZC01000035">
    <property type="protein sequence ID" value="SDE76949.1"/>
    <property type="molecule type" value="Genomic_DNA"/>
</dbReference>
<dbReference type="InterPro" id="IPR010071">
    <property type="entry name" value="AA_adenyl_dom"/>
</dbReference>
<dbReference type="Proteomes" id="UP000198781">
    <property type="component" value="Unassembled WGS sequence"/>
</dbReference>
<evidence type="ECO:0000256" key="2">
    <source>
        <dbReference type="ARBA" id="ARBA00006432"/>
    </source>
</evidence>
<dbReference type="FunFam" id="3.40.50.980:FF:000002">
    <property type="entry name" value="Enterobactin synthetase component F"/>
    <property type="match status" value="1"/>
</dbReference>
<feature type="non-terminal residue" evidence="6">
    <location>
        <position position="1"/>
    </location>
</feature>
<accession>A0A1G7FM63</accession>
<evidence type="ECO:0000256" key="3">
    <source>
        <dbReference type="ARBA" id="ARBA00022450"/>
    </source>
</evidence>
<dbReference type="GO" id="GO:0031177">
    <property type="term" value="F:phosphopantetheine binding"/>
    <property type="evidence" value="ECO:0007669"/>
    <property type="project" value="InterPro"/>
</dbReference>
<dbReference type="InterPro" id="IPR001242">
    <property type="entry name" value="Condensation_dom"/>
</dbReference>
<dbReference type="GO" id="GO:0047527">
    <property type="term" value="F:2,3-dihydroxybenzoate-serine ligase activity"/>
    <property type="evidence" value="ECO:0007669"/>
    <property type="project" value="TreeGrafter"/>
</dbReference>
<dbReference type="NCBIfam" id="TIGR01733">
    <property type="entry name" value="AA-adenyl-dom"/>
    <property type="match status" value="1"/>
</dbReference>
<dbReference type="GO" id="GO:0009366">
    <property type="term" value="C:enterobactin synthetase complex"/>
    <property type="evidence" value="ECO:0007669"/>
    <property type="project" value="TreeGrafter"/>
</dbReference>
<dbReference type="SUPFAM" id="SSF47336">
    <property type="entry name" value="ACP-like"/>
    <property type="match status" value="2"/>
</dbReference>
<feature type="domain" description="Carrier" evidence="5">
    <location>
        <begin position="1072"/>
        <end position="1147"/>
    </location>
</feature>
<dbReference type="FunFam" id="3.30.559.10:FF:000012">
    <property type="entry name" value="Non-ribosomal peptide synthetase"/>
    <property type="match status" value="1"/>
</dbReference>
<dbReference type="Gene3D" id="3.30.559.30">
    <property type="entry name" value="Nonribosomal peptide synthetase, condensation domain"/>
    <property type="match status" value="1"/>
</dbReference>
<reference evidence="6 7" key="1">
    <citation type="submission" date="2016-10" db="EMBL/GenBank/DDBJ databases">
        <authorList>
            <person name="de Groot N.N."/>
        </authorList>
    </citation>
    <scope>NUCLEOTIDE SEQUENCE [LARGE SCALE GENOMIC DNA]</scope>
    <source>
        <strain evidence="6 7">DSM 16619</strain>
    </source>
</reference>
<dbReference type="Pfam" id="PF00550">
    <property type="entry name" value="PP-binding"/>
    <property type="match status" value="2"/>
</dbReference>
<keyword evidence="3" id="KW-0596">Phosphopantetheine</keyword>
<dbReference type="STRING" id="187868.SAMN05192589_1352"/>
<dbReference type="GO" id="GO:0009239">
    <property type="term" value="P:enterobactin biosynthetic process"/>
    <property type="evidence" value="ECO:0007669"/>
    <property type="project" value="TreeGrafter"/>
</dbReference>
<keyword evidence="4" id="KW-0597">Phosphoprotein</keyword>
<dbReference type="InterPro" id="IPR006162">
    <property type="entry name" value="Ppantetheine_attach_site"/>
</dbReference>
<evidence type="ECO:0000313" key="7">
    <source>
        <dbReference type="Proteomes" id="UP000198781"/>
    </source>
</evidence>
<dbReference type="FunFam" id="1.10.1200.10:FF:000005">
    <property type="entry name" value="Nonribosomal peptide synthetase 1"/>
    <property type="match status" value="2"/>
</dbReference>
<dbReference type="RefSeq" id="WP_139160533.1">
    <property type="nucleotide sequence ID" value="NZ_FMZC01000035.1"/>
</dbReference>
<sequence length="1169" mass="128548">RRALPAAQFGASEGYEAPQGEIEEALAAIWAEVLGLERVGRHDQFFELGGDSILSLKVCARARAQGIPLGPRQVFEHQRLSFLAQAVAAAQAESATVDDERSRITVLSADERSGPVALSHAQLRQWFLWQLDPQSTAYHISGALQCHGTLDTDALRASFADLIERHEALRTVFRARPDGTAEQVIQPNAPLALQVTDLRSLALLEQPHRAREEARRISQTPFDLTSGPLLRVGLIRLAEREHWLVVAMHHIVSDGWSMQVLVDEFVARYQARLQGRSLAQPPLPIQYADYAAWQRKWLEAGEKERQLAYWTQQLGRDHPVLQLPTDGARRAEGQYRAALCEMELAPSLVSALQRRARSQDATLFMALLAGFQTLLHRYTGLQDIRVGVPIANRDRVETQGLIGFFVNTQVLRGQFDGRTAMGDVLGAAKRAANGAQANQDLPFEQLVEVLQPDRSLGVSPLFQVLFNHQRNGLGALRNLPGLVLKDQPLPDGTAQFELALSTTEESDGRVRMQWTYAAELFNPETMERMAGHYVALLQALAEHPEQLVGEVPLLGQAEQGQLAAWGDNRQGHGAPVPVHELFERQALAQPQAPALVFGEEHLSYGELNARANRLAHRLVRLGVRPETRVGILVERSTEMVVGLLGILKAGGAYVPLDPEYPPERLAYMVQDSGIRLLLTQSHLSGAIPPASGLDILALDSLQLSDEPEHDPKVPLHAENLAYVIYIGLLGAANRHSALHNRLAWMQQAYALDAHDTVLQKTPFGFDVSVWEFFWPLMQGARLVLAASGDHREPARLAALIQRHAVSTVHFVPSMLQAFLTHESATACTSLRRIVCSGEALPAATQNAALRQWPQASLYNLYGPTEAAIDVTQWQCRDDGRTQVPIGRPISATQALVLDGQLNPVPLGVAGELYLGGISLARGYLGRAGLTAERFIAGSEGQRLYRTGDLVRWNTEGQLEYLGRLDHQVKIRGLRIELGEIEAQLLAQPEVREAVVVEQGGRLVAYVALTATLNGSRPIDAAWLRERLGKALPDYMVPAAAVVLQRLPLNANGKVDRRALPAAQFGASEGYEAPQGEIEEALAAIWAEVLGLERVGRNDQFFELGGHSLLSTRLVARVQDLIHTELTLRQVFQFPVLRDMAALLVPSQNQRPAAQALSDIDALIDSLETL</sequence>
<dbReference type="PANTHER" id="PTHR45527:SF1">
    <property type="entry name" value="FATTY ACID SYNTHASE"/>
    <property type="match status" value="1"/>
</dbReference>
<feature type="domain" description="Carrier" evidence="5">
    <location>
        <begin position="17"/>
        <end position="91"/>
    </location>
</feature>
<dbReference type="InterPro" id="IPR020806">
    <property type="entry name" value="PKS_PP-bd"/>
</dbReference>
<dbReference type="FunFam" id="3.40.50.12780:FF:000012">
    <property type="entry name" value="Non-ribosomal peptide synthetase"/>
    <property type="match status" value="1"/>
</dbReference>
<dbReference type="GO" id="GO:0005829">
    <property type="term" value="C:cytosol"/>
    <property type="evidence" value="ECO:0007669"/>
    <property type="project" value="TreeGrafter"/>
</dbReference>
<dbReference type="CDD" id="cd17646">
    <property type="entry name" value="A_NRPS_AB3403-like"/>
    <property type="match status" value="1"/>
</dbReference>
<evidence type="ECO:0000259" key="5">
    <source>
        <dbReference type="PROSITE" id="PS50075"/>
    </source>
</evidence>
<protein>
    <submittedName>
        <fullName evidence="6">Amino acid adenylation domain-containing protein</fullName>
    </submittedName>
</protein>
<dbReference type="Gene3D" id="2.30.38.10">
    <property type="entry name" value="Luciferase, Domain 3"/>
    <property type="match status" value="1"/>
</dbReference>
<dbReference type="Pfam" id="PF13193">
    <property type="entry name" value="AMP-binding_C"/>
    <property type="match status" value="1"/>
</dbReference>
<comment type="similarity">
    <text evidence="2">Belongs to the ATP-dependent AMP-binding enzyme family.</text>
</comment>
<name>A0A1G7FM63_9BURK</name>
<dbReference type="SUPFAM" id="SSF52777">
    <property type="entry name" value="CoA-dependent acyltransferases"/>
    <property type="match status" value="2"/>
</dbReference>
<dbReference type="PROSITE" id="PS50075">
    <property type="entry name" value="CARRIER"/>
    <property type="match status" value="2"/>
</dbReference>
<evidence type="ECO:0000313" key="6">
    <source>
        <dbReference type="EMBL" id="SDE76949.1"/>
    </source>
</evidence>
<dbReference type="OrthoDB" id="6297021at2"/>
<organism evidence="6 7">
    <name type="scientific">Paracidovorax valerianellae</name>
    <dbReference type="NCBI Taxonomy" id="187868"/>
    <lineage>
        <taxon>Bacteria</taxon>
        <taxon>Pseudomonadati</taxon>
        <taxon>Pseudomonadota</taxon>
        <taxon>Betaproteobacteria</taxon>
        <taxon>Burkholderiales</taxon>
        <taxon>Comamonadaceae</taxon>
        <taxon>Paracidovorax</taxon>
    </lineage>
</organism>
<dbReference type="FunFam" id="3.30.300.30:FF:000010">
    <property type="entry name" value="Enterobactin synthetase component F"/>
    <property type="match status" value="1"/>
</dbReference>
<dbReference type="Pfam" id="PF00501">
    <property type="entry name" value="AMP-binding"/>
    <property type="match status" value="1"/>
</dbReference>
<dbReference type="InterPro" id="IPR009081">
    <property type="entry name" value="PP-bd_ACP"/>
</dbReference>
<dbReference type="Gene3D" id="3.30.559.10">
    <property type="entry name" value="Chloramphenicol acetyltransferase-like domain"/>
    <property type="match status" value="1"/>
</dbReference>
<keyword evidence="7" id="KW-1185">Reference proteome</keyword>
<evidence type="ECO:0000256" key="1">
    <source>
        <dbReference type="ARBA" id="ARBA00001957"/>
    </source>
</evidence>
<dbReference type="CDD" id="cd19531">
    <property type="entry name" value="LCL_NRPS-like"/>
    <property type="match status" value="1"/>
</dbReference>
<dbReference type="Pfam" id="PF00668">
    <property type="entry name" value="Condensation"/>
    <property type="match status" value="1"/>
</dbReference>
<dbReference type="SUPFAM" id="SSF56801">
    <property type="entry name" value="Acetyl-CoA synthetase-like"/>
    <property type="match status" value="1"/>
</dbReference>
<dbReference type="Gene3D" id="1.10.1200.10">
    <property type="entry name" value="ACP-like"/>
    <property type="match status" value="2"/>
</dbReference>
<dbReference type="GO" id="GO:0043041">
    <property type="term" value="P:amino acid activation for nonribosomal peptide biosynthetic process"/>
    <property type="evidence" value="ECO:0007669"/>
    <property type="project" value="TreeGrafter"/>
</dbReference>
<dbReference type="Gene3D" id="3.40.50.980">
    <property type="match status" value="2"/>
</dbReference>
<dbReference type="InterPro" id="IPR025110">
    <property type="entry name" value="AMP-bd_C"/>
</dbReference>